<proteinExistence type="predicted"/>
<organism evidence="2 3">
    <name type="scientific">Marinobacter litoralis</name>
    <dbReference type="NCBI Taxonomy" id="187981"/>
    <lineage>
        <taxon>Bacteria</taxon>
        <taxon>Pseudomonadati</taxon>
        <taxon>Pseudomonadota</taxon>
        <taxon>Gammaproteobacteria</taxon>
        <taxon>Pseudomonadales</taxon>
        <taxon>Marinobacteraceae</taxon>
        <taxon>Marinobacter</taxon>
    </lineage>
</organism>
<dbReference type="Proteomes" id="UP000265903">
    <property type="component" value="Unassembled WGS sequence"/>
</dbReference>
<name>A0A3M2RCS7_9GAMM</name>
<dbReference type="OrthoDB" id="8481721at2"/>
<dbReference type="Gene3D" id="3.40.190.10">
    <property type="entry name" value="Periplasmic binding protein-like II"/>
    <property type="match status" value="2"/>
</dbReference>
<accession>A0A3M2RCS7</accession>
<dbReference type="AlphaFoldDB" id="A0A3M2RCS7"/>
<dbReference type="RefSeq" id="WP_114335148.1">
    <property type="nucleotide sequence ID" value="NZ_QMDL01000003.1"/>
</dbReference>
<gene>
    <name evidence="2" type="ORF">DOQ08_02394</name>
</gene>
<dbReference type="SUPFAM" id="SSF53850">
    <property type="entry name" value="Periplasmic binding protein-like II"/>
    <property type="match status" value="1"/>
</dbReference>
<dbReference type="Pfam" id="PF00497">
    <property type="entry name" value="SBP_bac_3"/>
    <property type="match status" value="1"/>
</dbReference>
<evidence type="ECO:0000259" key="1">
    <source>
        <dbReference type="Pfam" id="PF00497"/>
    </source>
</evidence>
<evidence type="ECO:0000313" key="3">
    <source>
        <dbReference type="Proteomes" id="UP000265903"/>
    </source>
</evidence>
<protein>
    <submittedName>
        <fullName evidence="2">Bacterial extracellular solute-binding protein, family 3</fullName>
    </submittedName>
</protein>
<dbReference type="InterPro" id="IPR001638">
    <property type="entry name" value="Solute-binding_3/MltF_N"/>
</dbReference>
<dbReference type="EMBL" id="QMDL01000003">
    <property type="protein sequence ID" value="RMJ02929.1"/>
    <property type="molecule type" value="Genomic_DNA"/>
</dbReference>
<reference evidence="2 3" key="1">
    <citation type="submission" date="2018-08" db="EMBL/GenBank/DDBJ databases">
        <title>Whole Genome Sequence of the Moderate Halophilic Marine Bacterium Marinobacter litoralis Sw-45.</title>
        <authorList>
            <person name="Musa H."/>
        </authorList>
    </citation>
    <scope>NUCLEOTIDE SEQUENCE [LARGE SCALE GENOMIC DNA]</scope>
    <source>
        <strain evidence="2 3">Sw-45</strain>
    </source>
</reference>
<comment type="caution">
    <text evidence="2">The sequence shown here is derived from an EMBL/GenBank/DDBJ whole genome shotgun (WGS) entry which is preliminary data.</text>
</comment>
<sequence>MRLNLLIPRAWRRFIYVLISGLCLLGVVGTVHAENIQHTDSDTRTLRVAYMEFPPVTYQNAFGEPEGAMVGTTRKVAKEAGYELEFLYLPVSRAYLYLKKGGIDFALGLTEVPALEGAVIDSDISLVSVVLSAWYRDDQAPIKDISGFRNQVVILINGFTYGGLRSWLERQDDIRITNAPNHRSAIDMLQRGRGDYLLDYRDPVREELKGFTDAMIQETEIRTRTGAWLFSAAIPDAQILKAEFDAAYHRLAERGELPPADTGAKAILLQGFPTP</sequence>
<keyword evidence="3" id="KW-1185">Reference proteome</keyword>
<evidence type="ECO:0000313" key="2">
    <source>
        <dbReference type="EMBL" id="RMJ02929.1"/>
    </source>
</evidence>
<feature type="domain" description="Solute-binding protein family 3/N-terminal" evidence="1">
    <location>
        <begin position="47"/>
        <end position="108"/>
    </location>
</feature>